<dbReference type="Gene3D" id="2.40.10.10">
    <property type="entry name" value="Trypsin-like serine proteases"/>
    <property type="match status" value="1"/>
</dbReference>
<dbReference type="PANTHER" id="PTHR22939:SF129">
    <property type="entry name" value="SERINE PROTEASE HTRA2, MITOCHONDRIAL"/>
    <property type="match status" value="1"/>
</dbReference>
<comment type="caution">
    <text evidence="1">The sequence shown here is derived from an EMBL/GenBank/DDBJ whole genome shotgun (WGS) entry which is preliminary data.</text>
</comment>
<keyword evidence="2" id="KW-1185">Reference proteome</keyword>
<keyword evidence="1" id="KW-0378">Hydrolase</keyword>
<dbReference type="Gene3D" id="2.40.10.120">
    <property type="match status" value="1"/>
</dbReference>
<dbReference type="GO" id="GO:0006508">
    <property type="term" value="P:proteolysis"/>
    <property type="evidence" value="ECO:0007669"/>
    <property type="project" value="UniProtKB-KW"/>
</dbReference>
<dbReference type="InterPro" id="IPR009003">
    <property type="entry name" value="Peptidase_S1_PA"/>
</dbReference>
<accession>A0A557QKD8</accession>
<reference evidence="1 2" key="1">
    <citation type="submission" date="2019-07" db="EMBL/GenBank/DDBJ databases">
        <title>The pathways for chlorine oxyanion respiration interact through the shared metabolite chlorate.</title>
        <authorList>
            <person name="Barnum T.P."/>
            <person name="Cheng Y."/>
            <person name="Hill K.A."/>
            <person name="Lucas L.N."/>
            <person name="Carlson H.K."/>
            <person name="Coates J.D."/>
        </authorList>
    </citation>
    <scope>NUCLEOTIDE SEQUENCE [LARGE SCALE GENOMIC DNA]</scope>
    <source>
        <strain evidence="1 2">SFB-3</strain>
    </source>
</reference>
<gene>
    <name evidence="1" type="ORF">FHP91_16465</name>
</gene>
<dbReference type="SUPFAM" id="SSF50494">
    <property type="entry name" value="Trypsin-like serine proteases"/>
    <property type="match status" value="1"/>
</dbReference>
<dbReference type="InterPro" id="IPR043504">
    <property type="entry name" value="Peptidase_S1_PA_chymotrypsin"/>
</dbReference>
<keyword evidence="1" id="KW-0645">Protease</keyword>
<dbReference type="Pfam" id="PF13365">
    <property type="entry name" value="Trypsin_2"/>
    <property type="match status" value="1"/>
</dbReference>
<name>A0A557QKD8_9RHOO</name>
<evidence type="ECO:0000313" key="2">
    <source>
        <dbReference type="Proteomes" id="UP000319502"/>
    </source>
</evidence>
<dbReference type="OrthoDB" id="9758917at2"/>
<dbReference type="AlphaFoldDB" id="A0A557QKD8"/>
<dbReference type="Proteomes" id="UP000319502">
    <property type="component" value="Unassembled WGS sequence"/>
</dbReference>
<dbReference type="EMBL" id="VMNK01000015">
    <property type="protein sequence ID" value="TVO53368.1"/>
    <property type="molecule type" value="Genomic_DNA"/>
</dbReference>
<organism evidence="1 2">
    <name type="scientific">Denitromonas halophila</name>
    <dbReference type="NCBI Taxonomy" id="1629404"/>
    <lineage>
        <taxon>Bacteria</taxon>
        <taxon>Pseudomonadati</taxon>
        <taxon>Pseudomonadota</taxon>
        <taxon>Betaproteobacteria</taxon>
        <taxon>Rhodocyclales</taxon>
        <taxon>Zoogloeaceae</taxon>
        <taxon>Denitromonas</taxon>
    </lineage>
</organism>
<evidence type="ECO:0000313" key="1">
    <source>
        <dbReference type="EMBL" id="TVO53368.1"/>
    </source>
</evidence>
<proteinExistence type="predicted"/>
<protein>
    <submittedName>
        <fullName evidence="1">Trypsin-like serine protease</fullName>
    </submittedName>
</protein>
<dbReference type="GO" id="GO:0008233">
    <property type="term" value="F:peptidase activity"/>
    <property type="evidence" value="ECO:0007669"/>
    <property type="project" value="UniProtKB-KW"/>
</dbReference>
<sequence length="374" mass="39538">MDCPKCGHSQSNTEQCESCGVFFEKYAQYLAEKEAMASAKRAPRRSGGDDAPGFPLVKSAIALLIVLGGAFAIFGGDGADTASVEGAPAAVASPPSQPQGGIAAKLNKSHPPRNAIEAARNATVFIQTPWGSLGSGFIVSTDCRVVTNRHVLHFDSASARRAAEQSPMIAKEFARQQSELLQDLKALSAAYREEVARNGKGSGGALSLQIKIDKVKESIRALPEAVRQQVNDEISKTALYARLATYKVSLVDGTKFDVNQVEYVDELDLASFRLPASNCPYIKRGKSAALSQGERLYTVGSPSGLTYTVTGGIFSGYRDEGERRYLQTDAPINPGNSGGPLITEVGDVVGVNTAVLLGTQGIGFAIPVEDIPAL</sequence>
<dbReference type="PANTHER" id="PTHR22939">
    <property type="entry name" value="SERINE PROTEASE FAMILY S1C HTRA-RELATED"/>
    <property type="match status" value="1"/>
</dbReference>